<keyword evidence="3" id="KW-1185">Reference proteome</keyword>
<proteinExistence type="predicted"/>
<reference evidence="2" key="1">
    <citation type="submission" date="2023-03" db="EMBL/GenBank/DDBJ databases">
        <authorList>
            <person name="Steffen K."/>
            <person name="Cardenas P."/>
        </authorList>
    </citation>
    <scope>NUCLEOTIDE SEQUENCE</scope>
</reference>
<evidence type="ECO:0000313" key="3">
    <source>
        <dbReference type="Proteomes" id="UP001174909"/>
    </source>
</evidence>
<gene>
    <name evidence="2" type="ORF">GBAR_LOCUS23597</name>
</gene>
<dbReference type="AlphaFoldDB" id="A0AA35T695"/>
<accession>A0AA35T695</accession>
<evidence type="ECO:0000256" key="1">
    <source>
        <dbReference type="SAM" id="MobiDB-lite"/>
    </source>
</evidence>
<protein>
    <submittedName>
        <fullName evidence="2">Uncharacterized protein</fullName>
    </submittedName>
</protein>
<name>A0AA35T695_GEOBA</name>
<sequence>MLQVARPQPATGEKRDEGEDEAVASGGASETMSKDSCEHEAPTPMTKFVQMALMAKKWKNRSKEETTSSRTSRENLRDRQTRRPMVEIPRALKLEVLEEAHQIVHKTLQRYRSELGLRHKLTLQAEQHCENLAQQLGHTQHTH</sequence>
<feature type="compositionally biased region" description="Basic and acidic residues" evidence="1">
    <location>
        <begin position="61"/>
        <end position="84"/>
    </location>
</feature>
<evidence type="ECO:0000313" key="2">
    <source>
        <dbReference type="EMBL" id="CAI8042530.1"/>
    </source>
</evidence>
<organism evidence="2 3">
    <name type="scientific">Geodia barretti</name>
    <name type="common">Barrett's horny sponge</name>
    <dbReference type="NCBI Taxonomy" id="519541"/>
    <lineage>
        <taxon>Eukaryota</taxon>
        <taxon>Metazoa</taxon>
        <taxon>Porifera</taxon>
        <taxon>Demospongiae</taxon>
        <taxon>Heteroscleromorpha</taxon>
        <taxon>Tetractinellida</taxon>
        <taxon>Astrophorina</taxon>
        <taxon>Geodiidae</taxon>
        <taxon>Geodia</taxon>
    </lineage>
</organism>
<comment type="caution">
    <text evidence="2">The sequence shown here is derived from an EMBL/GenBank/DDBJ whole genome shotgun (WGS) entry which is preliminary data.</text>
</comment>
<dbReference type="Proteomes" id="UP001174909">
    <property type="component" value="Unassembled WGS sequence"/>
</dbReference>
<feature type="region of interest" description="Disordered" evidence="1">
    <location>
        <begin position="57"/>
        <end position="84"/>
    </location>
</feature>
<feature type="region of interest" description="Disordered" evidence="1">
    <location>
        <begin position="1"/>
        <end position="44"/>
    </location>
</feature>
<feature type="compositionally biased region" description="Basic and acidic residues" evidence="1">
    <location>
        <begin position="32"/>
        <end position="41"/>
    </location>
</feature>
<dbReference type="EMBL" id="CASHTH010003272">
    <property type="protein sequence ID" value="CAI8042530.1"/>
    <property type="molecule type" value="Genomic_DNA"/>
</dbReference>